<gene>
    <name evidence="1" type="ORF">DFR58_11013</name>
</gene>
<dbReference type="AlphaFoldDB" id="A0A369B4P4"/>
<sequence>MLAILFKTEDMTAVKADKNNRLEFGFLSSKTEITNFAQKLTSTTCVVVKESVRSSTARAGKGLGDRVFTTGFNKFKFLTMR</sequence>
<protein>
    <submittedName>
        <fullName evidence="1">Uncharacterized protein</fullName>
    </submittedName>
</protein>
<accession>A0A369B4P4</accession>
<dbReference type="EMBL" id="QPJT01000010">
    <property type="protein sequence ID" value="RCX16520.1"/>
    <property type="molecule type" value="Genomic_DNA"/>
</dbReference>
<proteinExistence type="predicted"/>
<organism evidence="1 2">
    <name type="scientific">Anaerobacterium chartisolvens</name>
    <dbReference type="NCBI Taxonomy" id="1297424"/>
    <lineage>
        <taxon>Bacteria</taxon>
        <taxon>Bacillati</taxon>
        <taxon>Bacillota</taxon>
        <taxon>Clostridia</taxon>
        <taxon>Eubacteriales</taxon>
        <taxon>Oscillospiraceae</taxon>
        <taxon>Anaerobacterium</taxon>
    </lineage>
</organism>
<name>A0A369B4P4_9FIRM</name>
<dbReference type="Proteomes" id="UP000253034">
    <property type="component" value="Unassembled WGS sequence"/>
</dbReference>
<keyword evidence="2" id="KW-1185">Reference proteome</keyword>
<reference evidence="1 2" key="1">
    <citation type="submission" date="2018-07" db="EMBL/GenBank/DDBJ databases">
        <title>Genomic Encyclopedia of Type Strains, Phase IV (KMG-IV): sequencing the most valuable type-strain genomes for metagenomic binning, comparative biology and taxonomic classification.</title>
        <authorList>
            <person name="Goeker M."/>
        </authorList>
    </citation>
    <scope>NUCLEOTIDE SEQUENCE [LARGE SCALE GENOMIC DNA]</scope>
    <source>
        <strain evidence="1 2">DSM 27016</strain>
    </source>
</reference>
<comment type="caution">
    <text evidence="1">The sequence shown here is derived from an EMBL/GenBank/DDBJ whole genome shotgun (WGS) entry which is preliminary data.</text>
</comment>
<evidence type="ECO:0000313" key="1">
    <source>
        <dbReference type="EMBL" id="RCX16520.1"/>
    </source>
</evidence>
<evidence type="ECO:0000313" key="2">
    <source>
        <dbReference type="Proteomes" id="UP000253034"/>
    </source>
</evidence>